<reference evidence="2 3" key="1">
    <citation type="submission" date="2015-12" db="EMBL/GenBank/DDBJ databases">
        <title>The genome of Folsomia candida.</title>
        <authorList>
            <person name="Faddeeva A."/>
            <person name="Derks M.F."/>
            <person name="Anvar Y."/>
            <person name="Smit S."/>
            <person name="Van Straalen N."/>
            <person name="Roelofs D."/>
        </authorList>
    </citation>
    <scope>NUCLEOTIDE SEQUENCE [LARGE SCALE GENOMIC DNA]</scope>
    <source>
        <strain evidence="2 3">VU population</strain>
        <tissue evidence="2">Whole body</tissue>
    </source>
</reference>
<organism evidence="2 3">
    <name type="scientific">Folsomia candida</name>
    <name type="common">Springtail</name>
    <dbReference type="NCBI Taxonomy" id="158441"/>
    <lineage>
        <taxon>Eukaryota</taxon>
        <taxon>Metazoa</taxon>
        <taxon>Ecdysozoa</taxon>
        <taxon>Arthropoda</taxon>
        <taxon>Hexapoda</taxon>
        <taxon>Collembola</taxon>
        <taxon>Entomobryomorpha</taxon>
        <taxon>Isotomoidea</taxon>
        <taxon>Isotomidae</taxon>
        <taxon>Proisotominae</taxon>
        <taxon>Folsomia</taxon>
    </lineage>
</organism>
<keyword evidence="3" id="KW-1185">Reference proteome</keyword>
<dbReference type="AlphaFoldDB" id="A0A226F1U3"/>
<proteinExistence type="predicted"/>
<feature type="signal peptide" evidence="1">
    <location>
        <begin position="1"/>
        <end position="20"/>
    </location>
</feature>
<dbReference type="Proteomes" id="UP000198287">
    <property type="component" value="Unassembled WGS sequence"/>
</dbReference>
<comment type="caution">
    <text evidence="2">The sequence shown here is derived from an EMBL/GenBank/DDBJ whole genome shotgun (WGS) entry which is preliminary data.</text>
</comment>
<evidence type="ECO:0000313" key="3">
    <source>
        <dbReference type="Proteomes" id="UP000198287"/>
    </source>
</evidence>
<sequence>MHFLLSTTILLFVLISQSECEEDKELETFLQALDDPKIVTVGILLSAYSNSHLPKKAWAKCEYCTQCPNLQEPFPDTAPQNNSFVPCPKRVAILAENVKHEHDYIQDVWDRYTSEFMSFCEDEVFILRRVHSRNGKMRPISEEQILSSEMNVTTSRLKLDKVDFDAVVKPSKDASGKGEDVTWNKLSFEDPIMGPRLKFGDASFQGWQGMATETTALWPIKDEKPRKTVLLYLLELLELRDLGCACIKKLLGSQFSGTTQDLVDICRASLKIETEELRPAIRLSTCLSPEEEKELRNKKNLKDEELSLHNEL</sequence>
<name>A0A226F1U3_FOLCA</name>
<evidence type="ECO:0000256" key="1">
    <source>
        <dbReference type="SAM" id="SignalP"/>
    </source>
</evidence>
<accession>A0A226F1U3</accession>
<protein>
    <submittedName>
        <fullName evidence="2">Uncharacterized protein</fullName>
    </submittedName>
</protein>
<dbReference type="EMBL" id="LNIX01000001">
    <property type="protein sequence ID" value="OXA63749.1"/>
    <property type="molecule type" value="Genomic_DNA"/>
</dbReference>
<feature type="chain" id="PRO_5013166750" evidence="1">
    <location>
        <begin position="21"/>
        <end position="312"/>
    </location>
</feature>
<gene>
    <name evidence="2" type="ORF">Fcan01_03166</name>
</gene>
<evidence type="ECO:0000313" key="2">
    <source>
        <dbReference type="EMBL" id="OXA63749.1"/>
    </source>
</evidence>
<keyword evidence="1" id="KW-0732">Signal</keyword>